<accession>A0A0H1R5M2</accession>
<name>A0A0H1R5M2_9HYPH</name>
<dbReference type="Proteomes" id="UP000035489">
    <property type="component" value="Unassembled WGS sequence"/>
</dbReference>
<dbReference type="STRING" id="1225564.AA309_25350"/>
<sequence length="178" mass="19413">MPLSEAAAAQFKAYVVEIRVRAKSASGLLNGALGKVPGHVLRLALVPEYLGWSEAGFRTEPVKIGEATMLSAIGLVDGYFLPMARRVFGEAAIPEQDRRAMLLARWIDETKPARFNARDTRRSIGGLLRDPRHMEHPCEALVQAAWIRPAGVRVGPRAGRISSDYEVNPTLLATARAA</sequence>
<organism evidence="1 2">
    <name type="scientific">Microvirga vignae</name>
    <dbReference type="NCBI Taxonomy" id="1225564"/>
    <lineage>
        <taxon>Bacteria</taxon>
        <taxon>Pseudomonadati</taxon>
        <taxon>Pseudomonadota</taxon>
        <taxon>Alphaproteobacteria</taxon>
        <taxon>Hyphomicrobiales</taxon>
        <taxon>Methylobacteriaceae</taxon>
        <taxon>Microvirga</taxon>
    </lineage>
</organism>
<evidence type="ECO:0000313" key="2">
    <source>
        <dbReference type="Proteomes" id="UP000035489"/>
    </source>
</evidence>
<dbReference type="Pfam" id="PF13148">
    <property type="entry name" value="DUF3987"/>
    <property type="match status" value="1"/>
</dbReference>
<gene>
    <name evidence="1" type="ORF">AA309_25350</name>
</gene>
<comment type="caution">
    <text evidence="1">The sequence shown here is derived from an EMBL/GenBank/DDBJ whole genome shotgun (WGS) entry which is preliminary data.</text>
</comment>
<dbReference type="RefSeq" id="WP_047191806.1">
    <property type="nucleotide sequence ID" value="NZ_LCYG01000081.1"/>
</dbReference>
<dbReference type="AlphaFoldDB" id="A0A0H1R5M2"/>
<dbReference type="OrthoDB" id="5453446at2"/>
<dbReference type="EMBL" id="LCYG01000081">
    <property type="protein sequence ID" value="KLK90535.1"/>
    <property type="molecule type" value="Genomic_DNA"/>
</dbReference>
<proteinExistence type="predicted"/>
<keyword evidence="2" id="KW-1185">Reference proteome</keyword>
<reference evidence="1 2" key="1">
    <citation type="submission" date="2015-05" db="EMBL/GenBank/DDBJ databases">
        <title>Draft genome sequence of Microvirga vignae strain BR3299, a novel nitrogen fixing bacteria isolated from Brazil semi-aired region.</title>
        <authorList>
            <person name="Zilli J.E."/>
            <person name="Passos S.R."/>
            <person name="Leite J."/>
            <person name="Baldani J.I."/>
            <person name="Xavier G.R."/>
            <person name="Rumjaneck N.G."/>
            <person name="Simoes-Araujo J.L."/>
        </authorList>
    </citation>
    <scope>NUCLEOTIDE SEQUENCE [LARGE SCALE GENOMIC DNA]</scope>
    <source>
        <strain evidence="1 2">BR3299</strain>
    </source>
</reference>
<protein>
    <submittedName>
        <fullName evidence="1">Uncharacterized protein</fullName>
    </submittedName>
</protein>
<dbReference type="PATRIC" id="fig|1225564.3.peg.6631"/>
<evidence type="ECO:0000313" key="1">
    <source>
        <dbReference type="EMBL" id="KLK90535.1"/>
    </source>
</evidence>
<dbReference type="InterPro" id="IPR025048">
    <property type="entry name" value="DUF3987"/>
</dbReference>